<dbReference type="InterPro" id="IPR036380">
    <property type="entry name" value="Isochorismatase-like_sf"/>
</dbReference>
<keyword evidence="1 3" id="KW-0378">Hydrolase</keyword>
<dbReference type="PANTHER" id="PTHR43540">
    <property type="entry name" value="PEROXYUREIDOACRYLATE/UREIDOACRYLATE AMIDOHYDROLASE-RELATED"/>
    <property type="match status" value="1"/>
</dbReference>
<dbReference type="InterPro" id="IPR000868">
    <property type="entry name" value="Isochorismatase-like_dom"/>
</dbReference>
<sequence>MKLDLSRRTTVHLCVDMQRMFSEDTDWRTPWMDRVTPVVAEIARRHCEETIFTRFIPPARAEEAEGGWRAYFERWPQFTGDEIDPVLLELIEPLRALTPPAEVLDKPCFSPFWRTDLDRRLRARGADVLVVTGAETDVCVLAAVLAAVDHGYFVILPKDALCSSADETHDALMELYAGRFGQQIFLTDAETLLGAWPGR</sequence>
<evidence type="ECO:0000313" key="4">
    <source>
        <dbReference type="Proteomes" id="UP001181622"/>
    </source>
</evidence>
<dbReference type="CDD" id="cd00431">
    <property type="entry name" value="cysteine_hydrolases"/>
    <property type="match status" value="1"/>
</dbReference>
<gene>
    <name evidence="3" type="ORF">IHQ68_02085</name>
</gene>
<dbReference type="Proteomes" id="UP001181622">
    <property type="component" value="Unassembled WGS sequence"/>
</dbReference>
<proteinExistence type="predicted"/>
<evidence type="ECO:0000259" key="2">
    <source>
        <dbReference type="Pfam" id="PF00857"/>
    </source>
</evidence>
<comment type="caution">
    <text evidence="3">The sequence shown here is derived from an EMBL/GenBank/DDBJ whole genome shotgun (WGS) entry which is preliminary data.</text>
</comment>
<dbReference type="RefSeq" id="WP_309388464.1">
    <property type="nucleotide sequence ID" value="NZ_JADBEO010000003.1"/>
</dbReference>
<dbReference type="InterPro" id="IPR050272">
    <property type="entry name" value="Isochorismatase-like_hydrls"/>
</dbReference>
<dbReference type="Gene3D" id="3.40.50.850">
    <property type="entry name" value="Isochorismatase-like"/>
    <property type="match status" value="1"/>
</dbReference>
<name>A0ABU1DBD1_9HYPH</name>
<dbReference type="GO" id="GO:0016787">
    <property type="term" value="F:hydrolase activity"/>
    <property type="evidence" value="ECO:0007669"/>
    <property type="project" value="UniProtKB-KW"/>
</dbReference>
<accession>A0ABU1DBD1</accession>
<feature type="domain" description="Isochorismatase-like" evidence="2">
    <location>
        <begin position="10"/>
        <end position="183"/>
    </location>
</feature>
<reference evidence="3" key="1">
    <citation type="submission" date="2020-10" db="EMBL/GenBank/DDBJ databases">
        <authorList>
            <person name="Abbas A."/>
            <person name="Razzaq R."/>
            <person name="Waqas M."/>
            <person name="Abbas N."/>
            <person name="Nielsen T.K."/>
            <person name="Hansen L.H."/>
            <person name="Hussain S."/>
            <person name="Shahid M."/>
        </authorList>
    </citation>
    <scope>NUCLEOTIDE SEQUENCE</scope>
    <source>
        <strain evidence="3">S14</strain>
    </source>
</reference>
<keyword evidence="4" id="KW-1185">Reference proteome</keyword>
<dbReference type="Pfam" id="PF00857">
    <property type="entry name" value="Isochorismatase"/>
    <property type="match status" value="1"/>
</dbReference>
<evidence type="ECO:0000256" key="1">
    <source>
        <dbReference type="ARBA" id="ARBA00022801"/>
    </source>
</evidence>
<protein>
    <submittedName>
        <fullName evidence="3">Cysteine hydrolase</fullName>
    </submittedName>
</protein>
<organism evidence="3 4">
    <name type="scientific">Chelatococcus sambhunathii</name>
    <dbReference type="NCBI Taxonomy" id="363953"/>
    <lineage>
        <taxon>Bacteria</taxon>
        <taxon>Pseudomonadati</taxon>
        <taxon>Pseudomonadota</taxon>
        <taxon>Alphaproteobacteria</taxon>
        <taxon>Hyphomicrobiales</taxon>
        <taxon>Chelatococcaceae</taxon>
        <taxon>Chelatococcus</taxon>
    </lineage>
</organism>
<dbReference type="SUPFAM" id="SSF52499">
    <property type="entry name" value="Isochorismatase-like hydrolases"/>
    <property type="match status" value="1"/>
</dbReference>
<evidence type="ECO:0000313" key="3">
    <source>
        <dbReference type="EMBL" id="MDR4305411.1"/>
    </source>
</evidence>
<dbReference type="EMBL" id="JADBEO010000003">
    <property type="protein sequence ID" value="MDR4305411.1"/>
    <property type="molecule type" value="Genomic_DNA"/>
</dbReference>
<dbReference type="PANTHER" id="PTHR43540:SF6">
    <property type="entry name" value="ISOCHORISMATASE-LIKE DOMAIN-CONTAINING PROTEIN"/>
    <property type="match status" value="1"/>
</dbReference>